<proteinExistence type="predicted"/>
<evidence type="ECO:0000313" key="3">
    <source>
        <dbReference type="Proteomes" id="UP000236928"/>
    </source>
</evidence>
<protein>
    <submittedName>
        <fullName evidence="2">Uncharacterized protein</fullName>
    </submittedName>
</protein>
<gene>
    <name evidence="2" type="ORF">CmeUKMEL1_03235</name>
</gene>
<comment type="caution">
    <text evidence="2">The sequence shown here is derived from an EMBL/GenBank/DDBJ whole genome shotgun (WGS) entry which is preliminary data.</text>
</comment>
<evidence type="ECO:0000313" key="2">
    <source>
        <dbReference type="EMBL" id="POM82606.1"/>
    </source>
</evidence>
<dbReference type="EMBL" id="JIBK01000005">
    <property type="protein sequence ID" value="POM82606.1"/>
    <property type="molecule type" value="Genomic_DNA"/>
</dbReference>
<feature type="region of interest" description="Disordered" evidence="1">
    <location>
        <begin position="22"/>
        <end position="70"/>
    </location>
</feature>
<accession>A0A2P4YY31</accession>
<sequence>MRFLAYLDFSFAFVSRLSGCRGMGRETENEEGGAKTPAYRNASASIKTAKVKDTRPNRGISKGERRNKLG</sequence>
<keyword evidence="3" id="KW-1185">Reference proteome</keyword>
<dbReference type="VEuPathDB" id="CryptoDB:CmeUKMEL1_03235"/>
<dbReference type="AlphaFoldDB" id="A0A2P4YY31"/>
<name>A0A2P4YY31_9CRYT</name>
<evidence type="ECO:0000256" key="1">
    <source>
        <dbReference type="SAM" id="MobiDB-lite"/>
    </source>
</evidence>
<organism evidence="2 3">
    <name type="scientific">Cryptosporidium meleagridis</name>
    <dbReference type="NCBI Taxonomy" id="93969"/>
    <lineage>
        <taxon>Eukaryota</taxon>
        <taxon>Sar</taxon>
        <taxon>Alveolata</taxon>
        <taxon>Apicomplexa</taxon>
        <taxon>Conoidasida</taxon>
        <taxon>Coccidia</taxon>
        <taxon>Eucoccidiorida</taxon>
        <taxon>Eimeriorina</taxon>
        <taxon>Cryptosporidiidae</taxon>
        <taxon>Cryptosporidium</taxon>
    </lineage>
</organism>
<dbReference type="Proteomes" id="UP000236928">
    <property type="component" value="Unassembled WGS sequence"/>
</dbReference>
<reference evidence="2 3" key="1">
    <citation type="submission" date="2014-04" db="EMBL/GenBank/DDBJ databases">
        <title>Comparative Genomics of Cryptosporidium Species.</title>
        <authorList>
            <person name="Silva J.C."/>
            <person name="Su Q."/>
            <person name="Chalmers R."/>
            <person name="Chibucos M.C."/>
            <person name="Elwin K."/>
            <person name="Godinez A."/>
            <person name="Guo F."/>
            <person name="Huynh K."/>
            <person name="Orvis J."/>
            <person name="Ott S."/>
            <person name="Sadzewicz L."/>
            <person name="Sengamalay N."/>
            <person name="Shetty A."/>
            <person name="Sun M."/>
            <person name="Tallon L."/>
            <person name="Xiao L."/>
            <person name="Zhang H."/>
            <person name="Fraser C.M."/>
            <person name="Zhu G."/>
            <person name="Kissinger J."/>
            <person name="Widmer G."/>
        </authorList>
    </citation>
    <scope>NUCLEOTIDE SEQUENCE [LARGE SCALE GENOMIC DNA]</scope>
    <source>
        <strain evidence="2 3">UKMEL1</strain>
    </source>
</reference>
<feature type="compositionally biased region" description="Basic and acidic residues" evidence="1">
    <location>
        <begin position="50"/>
        <end position="70"/>
    </location>
</feature>